<feature type="compositionally biased region" description="Low complexity" evidence="1">
    <location>
        <begin position="136"/>
        <end position="151"/>
    </location>
</feature>
<comment type="caution">
    <text evidence="2">The sequence shown here is derived from an EMBL/GenBank/DDBJ whole genome shotgun (WGS) entry which is preliminary data.</text>
</comment>
<keyword evidence="3" id="KW-1185">Reference proteome</keyword>
<gene>
    <name evidence="2" type="ORF">LITE_LOCUS34368</name>
</gene>
<sequence>IQLELVPLIQNIVSEWLIIYFLVTMPLQFHGIVDFSCQLSLLRMELGLSLLRHGQYYAAEVLICLLPSFTRMKQHIRASFFGRTSLKTFSSFFSGHRITTSLPSNRARLLSSSLPLRATLCEAATPLPLRRDRDSSSSPASETATPLLTSPSPVPTPNPTATLPLLSLLLCSGSASPTLLPACPALPAHLRRHPLRLPLLLSNSFTSSTAPPDTETRRQVLDMASNASEAGTPIVSGGDETIGTTSTPTAGSQSQLPNPASESGNGAAAPNGAMDSGQPTRSDVVNVLDTSGLKSDVWPHFNRILKNGVLRAECIRSSNL</sequence>
<protein>
    <submittedName>
        <fullName evidence="2">Uncharacterized protein</fullName>
    </submittedName>
</protein>
<dbReference type="Proteomes" id="UP001154282">
    <property type="component" value="Unassembled WGS sequence"/>
</dbReference>
<feature type="region of interest" description="Disordered" evidence="1">
    <location>
        <begin position="128"/>
        <end position="159"/>
    </location>
</feature>
<accession>A0AAV0NPQ8</accession>
<evidence type="ECO:0000256" key="1">
    <source>
        <dbReference type="SAM" id="MobiDB-lite"/>
    </source>
</evidence>
<reference evidence="2" key="1">
    <citation type="submission" date="2022-08" db="EMBL/GenBank/DDBJ databases">
        <authorList>
            <person name="Gutierrez-Valencia J."/>
        </authorList>
    </citation>
    <scope>NUCLEOTIDE SEQUENCE</scope>
</reference>
<feature type="region of interest" description="Disordered" evidence="1">
    <location>
        <begin position="226"/>
        <end position="283"/>
    </location>
</feature>
<proteinExistence type="predicted"/>
<organism evidence="2 3">
    <name type="scientific">Linum tenue</name>
    <dbReference type="NCBI Taxonomy" id="586396"/>
    <lineage>
        <taxon>Eukaryota</taxon>
        <taxon>Viridiplantae</taxon>
        <taxon>Streptophyta</taxon>
        <taxon>Embryophyta</taxon>
        <taxon>Tracheophyta</taxon>
        <taxon>Spermatophyta</taxon>
        <taxon>Magnoliopsida</taxon>
        <taxon>eudicotyledons</taxon>
        <taxon>Gunneridae</taxon>
        <taxon>Pentapetalae</taxon>
        <taxon>rosids</taxon>
        <taxon>fabids</taxon>
        <taxon>Malpighiales</taxon>
        <taxon>Linaceae</taxon>
        <taxon>Linum</taxon>
    </lineage>
</organism>
<feature type="non-terminal residue" evidence="2">
    <location>
        <position position="1"/>
    </location>
</feature>
<feature type="compositionally biased region" description="Polar residues" evidence="1">
    <location>
        <begin position="242"/>
        <end position="264"/>
    </location>
</feature>
<dbReference type="EMBL" id="CAMGYJ010000008">
    <property type="protein sequence ID" value="CAI0460193.1"/>
    <property type="molecule type" value="Genomic_DNA"/>
</dbReference>
<evidence type="ECO:0000313" key="3">
    <source>
        <dbReference type="Proteomes" id="UP001154282"/>
    </source>
</evidence>
<name>A0AAV0NPQ8_9ROSI</name>
<dbReference type="AlphaFoldDB" id="A0AAV0NPQ8"/>
<evidence type="ECO:0000313" key="2">
    <source>
        <dbReference type="EMBL" id="CAI0460193.1"/>
    </source>
</evidence>